<dbReference type="Proteomes" id="UP001432046">
    <property type="component" value="Chromosome"/>
</dbReference>
<gene>
    <name evidence="3" type="ORF">HAP48_011605</name>
    <name evidence="4" type="ORF">WDK88_33865</name>
</gene>
<keyword evidence="2" id="KW-1133">Transmembrane helix</keyword>
<keyword evidence="2" id="KW-0472">Membrane</keyword>
<evidence type="ECO:0000313" key="5">
    <source>
        <dbReference type="Proteomes" id="UP001432046"/>
    </source>
</evidence>
<name>A0A973VXA4_9BRAD</name>
<reference evidence="3" key="1">
    <citation type="submission" date="2020-06" db="EMBL/GenBank/DDBJ databases">
        <title>Whole Genome Sequence of Bradyrhizobium sp. Strain 1S1.</title>
        <authorList>
            <person name="Bromfield E.S.P."/>
            <person name="Cloutier S."/>
        </authorList>
    </citation>
    <scope>NUCLEOTIDE SEQUENCE [LARGE SCALE GENOMIC DNA]</scope>
    <source>
        <strain evidence="3">1S1</strain>
    </source>
</reference>
<reference evidence="4" key="3">
    <citation type="submission" date="2024-03" db="EMBL/GenBank/DDBJ databases">
        <authorList>
            <person name="Bromfield E.S.P."/>
            <person name="Cloutier S."/>
        </authorList>
    </citation>
    <scope>NUCLEOTIDE SEQUENCE</scope>
    <source>
        <strain evidence="4">5S5</strain>
    </source>
</reference>
<keyword evidence="2" id="KW-0812">Transmembrane</keyword>
<feature type="transmembrane region" description="Helical" evidence="2">
    <location>
        <begin position="123"/>
        <end position="142"/>
    </location>
</feature>
<evidence type="ECO:0000313" key="3">
    <source>
        <dbReference type="EMBL" id="NVI43577.1"/>
    </source>
</evidence>
<reference evidence="4" key="2">
    <citation type="journal article" date="2021" name="Int. J. Syst. Evol. Microbiol.">
        <title>Bradyrhizobium septentrionale sp. nov. (sv. septentrionale) and Bradyrhizobium quebecense sp. nov. (sv. septentrionale) associated with legumes native to Canada possess rearranged symbiosis genes and numerous insertion sequences.</title>
        <authorList>
            <person name="Bromfield E.S.P."/>
            <person name="Cloutier S."/>
        </authorList>
    </citation>
    <scope>NUCLEOTIDE SEQUENCE</scope>
    <source>
        <strain evidence="4">5S5</strain>
    </source>
</reference>
<keyword evidence="5" id="KW-1185">Reference proteome</keyword>
<proteinExistence type="predicted"/>
<organism evidence="3">
    <name type="scientific">Bradyrhizobium septentrionale</name>
    <dbReference type="NCBI Taxonomy" id="1404411"/>
    <lineage>
        <taxon>Bacteria</taxon>
        <taxon>Pseudomonadati</taxon>
        <taxon>Pseudomonadota</taxon>
        <taxon>Alphaproteobacteria</taxon>
        <taxon>Hyphomicrobiales</taxon>
        <taxon>Nitrobacteraceae</taxon>
        <taxon>Bradyrhizobium</taxon>
    </lineage>
</organism>
<protein>
    <submittedName>
        <fullName evidence="3">Uncharacterized protein</fullName>
    </submittedName>
</protein>
<evidence type="ECO:0000256" key="1">
    <source>
        <dbReference type="SAM" id="MobiDB-lite"/>
    </source>
</evidence>
<dbReference type="EMBL" id="CP147711">
    <property type="protein sequence ID" value="WXC78342.1"/>
    <property type="molecule type" value="Genomic_DNA"/>
</dbReference>
<dbReference type="EMBL" id="JAAOLE020000001">
    <property type="protein sequence ID" value="NVI43577.1"/>
    <property type="molecule type" value="Genomic_DNA"/>
</dbReference>
<sequence>MASRSGTRIARKARSKAEVDFATWLMMAKLGSFDDLPANAQGFLLSYRARLERMSEAESKVVAIQEVYVSYYGEMGGCGAAPELDAPAKSVDNDTVQSQRPRKPPAARLAAGASDKPAARISVPALLIFAAMVALIAAYTFLAT</sequence>
<evidence type="ECO:0000313" key="4">
    <source>
        <dbReference type="EMBL" id="WXC78342.1"/>
    </source>
</evidence>
<evidence type="ECO:0000256" key="2">
    <source>
        <dbReference type="SAM" id="Phobius"/>
    </source>
</evidence>
<accession>A0A973VXA4</accession>
<feature type="region of interest" description="Disordered" evidence="1">
    <location>
        <begin position="83"/>
        <end position="111"/>
    </location>
</feature>
<dbReference type="AlphaFoldDB" id="A0A973VXA4"/>
<dbReference type="RefSeq" id="WP_166208540.1">
    <property type="nucleotide sequence ID" value="NZ_CP088285.1"/>
</dbReference>